<proteinExistence type="predicted"/>
<dbReference type="Proteomes" id="UP000315648">
    <property type="component" value="Unassembled WGS sequence"/>
</dbReference>
<keyword evidence="3" id="KW-1185">Reference proteome</keyword>
<dbReference type="RefSeq" id="WP_144228858.1">
    <property type="nucleotide sequence ID" value="NZ_CBCRVV010000034.1"/>
</dbReference>
<evidence type="ECO:0000313" key="3">
    <source>
        <dbReference type="Proteomes" id="UP000315648"/>
    </source>
</evidence>
<dbReference type="OrthoDB" id="190212at2"/>
<comment type="caution">
    <text evidence="2">The sequence shown here is derived from an EMBL/GenBank/DDBJ whole genome shotgun (WGS) entry which is preliminary data.</text>
</comment>
<feature type="region of interest" description="Disordered" evidence="1">
    <location>
        <begin position="64"/>
        <end position="99"/>
    </location>
</feature>
<evidence type="ECO:0000256" key="1">
    <source>
        <dbReference type="SAM" id="MobiDB-lite"/>
    </source>
</evidence>
<organism evidence="2 3">
    <name type="scientific">Rariglobus hedericola</name>
    <dbReference type="NCBI Taxonomy" id="2597822"/>
    <lineage>
        <taxon>Bacteria</taxon>
        <taxon>Pseudomonadati</taxon>
        <taxon>Verrucomicrobiota</taxon>
        <taxon>Opitutia</taxon>
        <taxon>Opitutales</taxon>
        <taxon>Opitutaceae</taxon>
        <taxon>Rariglobus</taxon>
    </lineage>
</organism>
<gene>
    <name evidence="2" type="ORF">FPL22_04240</name>
</gene>
<dbReference type="EMBL" id="VMBG01000001">
    <property type="protein sequence ID" value="TSJ78517.1"/>
    <property type="molecule type" value="Genomic_DNA"/>
</dbReference>
<dbReference type="AlphaFoldDB" id="A0A556QPG1"/>
<reference evidence="2 3" key="1">
    <citation type="submission" date="2019-07" db="EMBL/GenBank/DDBJ databases">
        <title>Description of 53C-WASEF.</title>
        <authorList>
            <person name="Pitt A."/>
            <person name="Hahn M.W."/>
        </authorList>
    </citation>
    <scope>NUCLEOTIDE SEQUENCE [LARGE SCALE GENOMIC DNA]</scope>
    <source>
        <strain evidence="2 3">53C-WASEF</strain>
    </source>
</reference>
<sequence length="235" mass="27059">MSKFETDGPSDNEWEDRGELAWNEFDWEKYLREQDDVIHRYLAHYEQLKDQDDRIDETAHLMGWDEDSWSSDPSDSLDRDDDDNESESPSAEINEGKDEPYTLHKNPIFISTKAIYLSLKRSWEGVGANPAKVPQATALDIHASIYRGEEQAMLAIQALDFGDYAMAISLFKRALGELNRTFSLLNAASVSKLTAVADYREDAQPRLFDLREIWLRVMNECREELERPAEDDDAS</sequence>
<protein>
    <submittedName>
        <fullName evidence="2">Uncharacterized protein</fullName>
    </submittedName>
</protein>
<accession>A0A556QPG1</accession>
<name>A0A556QPG1_9BACT</name>
<evidence type="ECO:0000313" key="2">
    <source>
        <dbReference type="EMBL" id="TSJ78517.1"/>
    </source>
</evidence>